<dbReference type="PANTHER" id="PTHR47990">
    <property type="entry name" value="2-OXOGLUTARATE (2OG) AND FE(II)-DEPENDENT OXYGENASE SUPERFAMILY PROTEIN-RELATED"/>
    <property type="match status" value="1"/>
</dbReference>
<reference evidence="4" key="1">
    <citation type="journal article" date="2020" name="Stud. Mycol.">
        <title>101 Dothideomycetes genomes: a test case for predicting lifestyles and emergence of pathogens.</title>
        <authorList>
            <person name="Haridas S."/>
            <person name="Albert R."/>
            <person name="Binder M."/>
            <person name="Bloem J."/>
            <person name="Labutti K."/>
            <person name="Salamov A."/>
            <person name="Andreopoulos B."/>
            <person name="Baker S."/>
            <person name="Barry K."/>
            <person name="Bills G."/>
            <person name="Bluhm B."/>
            <person name="Cannon C."/>
            <person name="Castanera R."/>
            <person name="Culley D."/>
            <person name="Daum C."/>
            <person name="Ezra D."/>
            <person name="Gonzalez J."/>
            <person name="Henrissat B."/>
            <person name="Kuo A."/>
            <person name="Liang C."/>
            <person name="Lipzen A."/>
            <person name="Lutzoni F."/>
            <person name="Magnuson J."/>
            <person name="Mondo S."/>
            <person name="Nolan M."/>
            <person name="Ohm R."/>
            <person name="Pangilinan J."/>
            <person name="Park H.-J."/>
            <person name="Ramirez L."/>
            <person name="Alfaro M."/>
            <person name="Sun H."/>
            <person name="Tritt A."/>
            <person name="Yoshinaga Y."/>
            <person name="Zwiers L.-H."/>
            <person name="Turgeon B."/>
            <person name="Goodwin S."/>
            <person name="Spatafora J."/>
            <person name="Crous P."/>
            <person name="Grigoriev I."/>
        </authorList>
    </citation>
    <scope>NUCLEOTIDE SEQUENCE</scope>
    <source>
        <strain evidence="4">CBS 260.36</strain>
    </source>
</reference>
<dbReference type="PRINTS" id="PR00682">
    <property type="entry name" value="IPNSYNTHASE"/>
</dbReference>
<keyword evidence="2" id="KW-0408">Iron</keyword>
<keyword evidence="2" id="KW-0560">Oxidoreductase</keyword>
<dbReference type="InterPro" id="IPR044861">
    <property type="entry name" value="IPNS-like_FE2OG_OXY"/>
</dbReference>
<gene>
    <name evidence="4" type="ORF">K461DRAFT_273276</name>
</gene>
<dbReference type="Gene3D" id="2.60.120.330">
    <property type="entry name" value="B-lactam Antibiotic, Isopenicillin N Synthase, Chain"/>
    <property type="match status" value="1"/>
</dbReference>
<proteinExistence type="inferred from homology"/>
<name>A0A9P4MJH1_9PEZI</name>
<dbReference type="GO" id="GO:0016491">
    <property type="term" value="F:oxidoreductase activity"/>
    <property type="evidence" value="ECO:0007669"/>
    <property type="project" value="UniProtKB-KW"/>
</dbReference>
<dbReference type="EMBL" id="ML996081">
    <property type="protein sequence ID" value="KAF2157140.1"/>
    <property type="molecule type" value="Genomic_DNA"/>
</dbReference>
<keyword evidence="5" id="KW-1185">Reference proteome</keyword>
<evidence type="ECO:0000256" key="2">
    <source>
        <dbReference type="RuleBase" id="RU003682"/>
    </source>
</evidence>
<dbReference type="AlphaFoldDB" id="A0A9P4MJH1"/>
<organism evidence="4 5">
    <name type="scientific">Myriangium duriaei CBS 260.36</name>
    <dbReference type="NCBI Taxonomy" id="1168546"/>
    <lineage>
        <taxon>Eukaryota</taxon>
        <taxon>Fungi</taxon>
        <taxon>Dikarya</taxon>
        <taxon>Ascomycota</taxon>
        <taxon>Pezizomycotina</taxon>
        <taxon>Dothideomycetes</taxon>
        <taxon>Dothideomycetidae</taxon>
        <taxon>Myriangiales</taxon>
        <taxon>Myriangiaceae</taxon>
        <taxon>Myriangium</taxon>
    </lineage>
</organism>
<keyword evidence="2" id="KW-0479">Metal-binding</keyword>
<dbReference type="InterPro" id="IPR005123">
    <property type="entry name" value="Oxoglu/Fe-dep_dioxygenase_dom"/>
</dbReference>
<feature type="domain" description="Fe2OG dioxygenase" evidence="3">
    <location>
        <begin position="188"/>
        <end position="300"/>
    </location>
</feature>
<evidence type="ECO:0000313" key="4">
    <source>
        <dbReference type="EMBL" id="KAF2157140.1"/>
    </source>
</evidence>
<dbReference type="Proteomes" id="UP000799439">
    <property type="component" value="Unassembled WGS sequence"/>
</dbReference>
<dbReference type="InterPro" id="IPR026992">
    <property type="entry name" value="DIOX_N"/>
</dbReference>
<dbReference type="GO" id="GO:0046872">
    <property type="term" value="F:metal ion binding"/>
    <property type="evidence" value="ECO:0007669"/>
    <property type="project" value="UniProtKB-KW"/>
</dbReference>
<evidence type="ECO:0000256" key="1">
    <source>
        <dbReference type="ARBA" id="ARBA00008056"/>
    </source>
</evidence>
<accession>A0A9P4MJH1</accession>
<dbReference type="FunFam" id="2.60.120.330:FF:000030">
    <property type="entry name" value="Thymine dioxygenase"/>
    <property type="match status" value="1"/>
</dbReference>
<dbReference type="InterPro" id="IPR050231">
    <property type="entry name" value="Iron_ascorbate_oxido_reductase"/>
</dbReference>
<evidence type="ECO:0000313" key="5">
    <source>
        <dbReference type="Proteomes" id="UP000799439"/>
    </source>
</evidence>
<dbReference type="Pfam" id="PF14226">
    <property type="entry name" value="DIOX_N"/>
    <property type="match status" value="1"/>
</dbReference>
<protein>
    <submittedName>
        <fullName evidence="4">Clavaminate synthase-like protein</fullName>
    </submittedName>
</protein>
<dbReference type="PROSITE" id="PS51471">
    <property type="entry name" value="FE2OG_OXY"/>
    <property type="match status" value="1"/>
</dbReference>
<evidence type="ECO:0000259" key="3">
    <source>
        <dbReference type="PROSITE" id="PS51471"/>
    </source>
</evidence>
<dbReference type="OrthoDB" id="288590at2759"/>
<dbReference type="Pfam" id="PF03171">
    <property type="entry name" value="2OG-FeII_Oxy"/>
    <property type="match status" value="1"/>
</dbReference>
<dbReference type="GO" id="GO:0044283">
    <property type="term" value="P:small molecule biosynthetic process"/>
    <property type="evidence" value="ECO:0007669"/>
    <property type="project" value="UniProtKB-ARBA"/>
</dbReference>
<comment type="similarity">
    <text evidence="1 2">Belongs to the iron/ascorbate-dependent oxidoreductase family.</text>
</comment>
<comment type="caution">
    <text evidence="4">The sequence shown here is derived from an EMBL/GenBank/DDBJ whole genome shotgun (WGS) entry which is preliminary data.</text>
</comment>
<dbReference type="InterPro" id="IPR027443">
    <property type="entry name" value="IPNS-like_sf"/>
</dbReference>
<sequence>MSPAPTISTGVSSSSLDIPLIDFSPFLAPSHPDQPSTAAAILNAFRRSGFIYLRNFGISPSDISRTFAFSAHFFRLPQSEKDKLAWYSPRANRGYSAQGQEKVTDLTDHDEVAKLREEEGEDIKETMEIGREGEEDCPNLWPEGEEEFKEWMTGFFGRCKDVHRLVMRAVAVGLGIEEGWFDGYTDGGDNTLRLLHYPAVEGRVFRENSRRVRAGAHTDYGSITLLFQDERGGLQVRAPDGSYVDAKPIPDTIVVNAGDLLARWSNDVIRSTKHRVVEPPGMEEEKVHPARYSIAYFCNPNFDRFIDAIPGTYGEGNEKKYKGVNSGDYLEQRLTATY</sequence>
<dbReference type="SUPFAM" id="SSF51197">
    <property type="entry name" value="Clavaminate synthase-like"/>
    <property type="match status" value="1"/>
</dbReference>